<dbReference type="RefSeq" id="WP_214092966.1">
    <property type="nucleotide sequence ID" value="NZ_JAHCLR010000018.1"/>
</dbReference>
<feature type="DNA-binding region" description="H-T-H motif" evidence="4">
    <location>
        <begin position="16"/>
        <end position="35"/>
    </location>
</feature>
<evidence type="ECO:0000256" key="2">
    <source>
        <dbReference type="ARBA" id="ARBA00023125"/>
    </source>
</evidence>
<dbReference type="InterPro" id="IPR001647">
    <property type="entry name" value="HTH_TetR"/>
</dbReference>
<feature type="domain" description="HTH tetR-type" evidence="5">
    <location>
        <begin position="1"/>
        <end position="53"/>
    </location>
</feature>
<dbReference type="PROSITE" id="PS50977">
    <property type="entry name" value="HTH_TETR_2"/>
    <property type="match status" value="1"/>
</dbReference>
<dbReference type="Proteomes" id="UP001519535">
    <property type="component" value="Unassembled WGS sequence"/>
</dbReference>
<dbReference type="Pfam" id="PF00440">
    <property type="entry name" value="TetR_N"/>
    <property type="match status" value="1"/>
</dbReference>
<dbReference type="PANTHER" id="PTHR30055:SF148">
    <property type="entry name" value="TETR-FAMILY TRANSCRIPTIONAL REGULATOR"/>
    <property type="match status" value="1"/>
</dbReference>
<evidence type="ECO:0000259" key="5">
    <source>
        <dbReference type="PROSITE" id="PS50977"/>
    </source>
</evidence>
<dbReference type="InterPro" id="IPR036271">
    <property type="entry name" value="Tet_transcr_reg_TetR-rel_C_sf"/>
</dbReference>
<gene>
    <name evidence="6" type="ORF">KIH27_10900</name>
</gene>
<dbReference type="InterPro" id="IPR011075">
    <property type="entry name" value="TetR_C"/>
</dbReference>
<evidence type="ECO:0000256" key="1">
    <source>
        <dbReference type="ARBA" id="ARBA00023015"/>
    </source>
</evidence>
<organism evidence="6 7">
    <name type="scientific">Mycolicibacter acidiphilus</name>
    <dbReference type="NCBI Taxonomy" id="2835306"/>
    <lineage>
        <taxon>Bacteria</taxon>
        <taxon>Bacillati</taxon>
        <taxon>Actinomycetota</taxon>
        <taxon>Actinomycetes</taxon>
        <taxon>Mycobacteriales</taxon>
        <taxon>Mycobacteriaceae</taxon>
        <taxon>Mycolicibacter</taxon>
    </lineage>
</organism>
<reference evidence="6 7" key="1">
    <citation type="submission" date="2021-05" db="EMBL/GenBank/DDBJ databases">
        <title>Mycobacterium acidophilum sp. nov., an extremely acid-tolerant member of the genus Mycobacterium.</title>
        <authorList>
            <person name="Xia J."/>
        </authorList>
    </citation>
    <scope>NUCLEOTIDE SEQUENCE [LARGE SCALE GENOMIC DNA]</scope>
    <source>
        <strain evidence="6 7">M1</strain>
    </source>
</reference>
<keyword evidence="2 4" id="KW-0238">DNA-binding</keyword>
<dbReference type="Gene3D" id="1.10.357.10">
    <property type="entry name" value="Tetracycline Repressor, domain 2"/>
    <property type="match status" value="1"/>
</dbReference>
<dbReference type="PANTHER" id="PTHR30055">
    <property type="entry name" value="HTH-TYPE TRANSCRIPTIONAL REGULATOR RUTR"/>
    <property type="match status" value="1"/>
</dbReference>
<dbReference type="Pfam" id="PF16859">
    <property type="entry name" value="TetR_C_11"/>
    <property type="match status" value="1"/>
</dbReference>
<comment type="caution">
    <text evidence="6">The sequence shown here is derived from an EMBL/GenBank/DDBJ whole genome shotgun (WGS) entry which is preliminary data.</text>
</comment>
<dbReference type="SUPFAM" id="SSF46689">
    <property type="entry name" value="Homeodomain-like"/>
    <property type="match status" value="1"/>
</dbReference>
<evidence type="ECO:0000313" key="6">
    <source>
        <dbReference type="EMBL" id="MBS9534092.1"/>
    </source>
</evidence>
<dbReference type="Gene3D" id="1.10.10.60">
    <property type="entry name" value="Homeodomain-like"/>
    <property type="match status" value="1"/>
</dbReference>
<sequence length="172" mass="18741">MAALRLLAERGYDDFTVEVVAARVGVNKTTIYRWWPSKEALLGAALLDSEALYFDMPDTGSLRGDLLALAEHVAGLLVANTAVVTAIFGAAQRKPQLAELLHDFSADRLARERPIFERAVQRGELPPDVDPKTVMDLLDGAIWFRVLVRGEQIPPGFLAAIVDAILAGSTCR</sequence>
<name>A0ABS5RIG6_9MYCO</name>
<dbReference type="InterPro" id="IPR009057">
    <property type="entry name" value="Homeodomain-like_sf"/>
</dbReference>
<protein>
    <submittedName>
        <fullName evidence="6">TetR/AcrR family transcriptional regulator</fullName>
    </submittedName>
</protein>
<dbReference type="SUPFAM" id="SSF48498">
    <property type="entry name" value="Tetracyclin repressor-like, C-terminal domain"/>
    <property type="match status" value="1"/>
</dbReference>
<evidence type="ECO:0000313" key="7">
    <source>
        <dbReference type="Proteomes" id="UP001519535"/>
    </source>
</evidence>
<evidence type="ECO:0000256" key="4">
    <source>
        <dbReference type="PROSITE-ProRule" id="PRU00335"/>
    </source>
</evidence>
<proteinExistence type="predicted"/>
<evidence type="ECO:0000256" key="3">
    <source>
        <dbReference type="ARBA" id="ARBA00023163"/>
    </source>
</evidence>
<dbReference type="EMBL" id="JAHCLR010000018">
    <property type="protein sequence ID" value="MBS9534092.1"/>
    <property type="molecule type" value="Genomic_DNA"/>
</dbReference>
<accession>A0ABS5RIG6</accession>
<keyword evidence="1" id="KW-0805">Transcription regulation</keyword>
<keyword evidence="7" id="KW-1185">Reference proteome</keyword>
<dbReference type="InterPro" id="IPR050109">
    <property type="entry name" value="HTH-type_TetR-like_transc_reg"/>
</dbReference>
<keyword evidence="3" id="KW-0804">Transcription</keyword>